<dbReference type="AlphaFoldDB" id="A0A0A9FER9"/>
<proteinExistence type="predicted"/>
<evidence type="ECO:0008006" key="3">
    <source>
        <dbReference type="Google" id="ProtNLM"/>
    </source>
</evidence>
<keyword evidence="1" id="KW-0732">Signal</keyword>
<reference evidence="2" key="1">
    <citation type="submission" date="2014-09" db="EMBL/GenBank/DDBJ databases">
        <authorList>
            <person name="Magalhaes I.L.F."/>
            <person name="Oliveira U."/>
            <person name="Santos F.R."/>
            <person name="Vidigal T.H.D.A."/>
            <person name="Brescovit A.D."/>
            <person name="Santos A.J."/>
        </authorList>
    </citation>
    <scope>NUCLEOTIDE SEQUENCE</scope>
    <source>
        <tissue evidence="2">Shoot tissue taken approximately 20 cm above the soil surface</tissue>
    </source>
</reference>
<protein>
    <recommendedName>
        <fullName evidence="3">Secreted protein</fullName>
    </recommendedName>
</protein>
<evidence type="ECO:0000256" key="1">
    <source>
        <dbReference type="SAM" id="SignalP"/>
    </source>
</evidence>
<sequence>MQFRSIHCCLQMFFCVCSFTAESSLARRTKGQVHFTHLCIIFIVNKDLLKLLSQLAEVFSVQ</sequence>
<dbReference type="EMBL" id="GBRH01187039">
    <property type="protein sequence ID" value="JAE10857.1"/>
    <property type="molecule type" value="Transcribed_RNA"/>
</dbReference>
<evidence type="ECO:0000313" key="2">
    <source>
        <dbReference type="EMBL" id="JAE10857.1"/>
    </source>
</evidence>
<reference evidence="2" key="2">
    <citation type="journal article" date="2015" name="Data Brief">
        <title>Shoot transcriptome of the giant reed, Arundo donax.</title>
        <authorList>
            <person name="Barrero R.A."/>
            <person name="Guerrero F.D."/>
            <person name="Moolhuijzen P."/>
            <person name="Goolsby J.A."/>
            <person name="Tidwell J."/>
            <person name="Bellgard S.E."/>
            <person name="Bellgard M.I."/>
        </authorList>
    </citation>
    <scope>NUCLEOTIDE SEQUENCE</scope>
    <source>
        <tissue evidence="2">Shoot tissue taken approximately 20 cm above the soil surface</tissue>
    </source>
</reference>
<accession>A0A0A9FER9</accession>
<feature type="chain" id="PRO_5002045776" description="Secreted protein" evidence="1">
    <location>
        <begin position="27"/>
        <end position="62"/>
    </location>
</feature>
<organism evidence="2">
    <name type="scientific">Arundo donax</name>
    <name type="common">Giant reed</name>
    <name type="synonym">Donax arundinaceus</name>
    <dbReference type="NCBI Taxonomy" id="35708"/>
    <lineage>
        <taxon>Eukaryota</taxon>
        <taxon>Viridiplantae</taxon>
        <taxon>Streptophyta</taxon>
        <taxon>Embryophyta</taxon>
        <taxon>Tracheophyta</taxon>
        <taxon>Spermatophyta</taxon>
        <taxon>Magnoliopsida</taxon>
        <taxon>Liliopsida</taxon>
        <taxon>Poales</taxon>
        <taxon>Poaceae</taxon>
        <taxon>PACMAD clade</taxon>
        <taxon>Arundinoideae</taxon>
        <taxon>Arundineae</taxon>
        <taxon>Arundo</taxon>
    </lineage>
</organism>
<name>A0A0A9FER9_ARUDO</name>
<feature type="signal peptide" evidence="1">
    <location>
        <begin position="1"/>
        <end position="26"/>
    </location>
</feature>